<protein>
    <recommendedName>
        <fullName evidence="2">DUF7781 domain-containing protein</fullName>
    </recommendedName>
</protein>
<reference evidence="3 4" key="1">
    <citation type="journal article" date="2024" name="Nat. Commun.">
        <title>Phylogenomics reveals the evolutionary origins of lichenization in chlorophyte algae.</title>
        <authorList>
            <person name="Puginier C."/>
            <person name="Libourel C."/>
            <person name="Otte J."/>
            <person name="Skaloud P."/>
            <person name="Haon M."/>
            <person name="Grisel S."/>
            <person name="Petersen M."/>
            <person name="Berrin J.G."/>
            <person name="Delaux P.M."/>
            <person name="Dal Grande F."/>
            <person name="Keller J."/>
        </authorList>
    </citation>
    <scope>NUCLEOTIDE SEQUENCE [LARGE SCALE GENOMIC DNA]</scope>
    <source>
        <strain evidence="3 4">SAG 2523</strain>
    </source>
</reference>
<sequence length="240" mass="27228">MEGSSGSDLEEIDEFESVSGTESSVGILEELLERYTFTVRPELCLKLRKRTQRLQLGLNLSRWRDSNHCSLVLKPEKPEAWLRKVTLSSYQHRLELSTKKFHFGNDLLTFSAVAGLDLEQRKPSLNWKFSTRWSLGTFKIGRKEKFPLGPAAEFRPRWKLDFSAPQVEGAMGGDGDQAVQVDQGHAHLSIPRMEIKLQLDDALQWRRSRGSSASGQSLQLTTDKQELKELLDQPAGPQYA</sequence>
<dbReference type="Pfam" id="PF25003">
    <property type="entry name" value="DUF7781"/>
    <property type="match status" value="1"/>
</dbReference>
<feature type="region of interest" description="Disordered" evidence="1">
    <location>
        <begin position="208"/>
        <end position="240"/>
    </location>
</feature>
<dbReference type="PANTHER" id="PTHR35710">
    <property type="entry name" value="OBP3-RESPONSIVE PROTEIN 4 (ORG4)"/>
    <property type="match status" value="1"/>
</dbReference>
<evidence type="ECO:0000256" key="1">
    <source>
        <dbReference type="SAM" id="MobiDB-lite"/>
    </source>
</evidence>
<dbReference type="InterPro" id="IPR056683">
    <property type="entry name" value="DUF7781"/>
</dbReference>
<comment type="caution">
    <text evidence="3">The sequence shown here is derived from an EMBL/GenBank/DDBJ whole genome shotgun (WGS) entry which is preliminary data.</text>
</comment>
<accession>A0AAW1TGS1</accession>
<dbReference type="PANTHER" id="PTHR35710:SF1">
    <property type="entry name" value="OBP3-RESPONSIVE PROTEIN 4 (ORG4)"/>
    <property type="match status" value="1"/>
</dbReference>
<evidence type="ECO:0000259" key="2">
    <source>
        <dbReference type="Pfam" id="PF25003"/>
    </source>
</evidence>
<name>A0AAW1TGS1_9CHLO</name>
<dbReference type="AlphaFoldDB" id="A0AAW1TGS1"/>
<gene>
    <name evidence="3" type="ORF">WJX84_009304</name>
</gene>
<keyword evidence="4" id="KW-1185">Reference proteome</keyword>
<evidence type="ECO:0000313" key="4">
    <source>
        <dbReference type="Proteomes" id="UP001485043"/>
    </source>
</evidence>
<proteinExistence type="predicted"/>
<dbReference type="EMBL" id="JALJOV010000082">
    <property type="protein sequence ID" value="KAK9867524.1"/>
    <property type="molecule type" value="Genomic_DNA"/>
</dbReference>
<feature type="domain" description="DUF7781" evidence="2">
    <location>
        <begin position="31"/>
        <end position="197"/>
    </location>
</feature>
<feature type="compositionally biased region" description="Low complexity" evidence="1">
    <location>
        <begin position="210"/>
        <end position="222"/>
    </location>
</feature>
<dbReference type="Proteomes" id="UP001485043">
    <property type="component" value="Unassembled WGS sequence"/>
</dbReference>
<evidence type="ECO:0000313" key="3">
    <source>
        <dbReference type="EMBL" id="KAK9867524.1"/>
    </source>
</evidence>
<organism evidence="3 4">
    <name type="scientific">Apatococcus fuscideae</name>
    <dbReference type="NCBI Taxonomy" id="2026836"/>
    <lineage>
        <taxon>Eukaryota</taxon>
        <taxon>Viridiplantae</taxon>
        <taxon>Chlorophyta</taxon>
        <taxon>core chlorophytes</taxon>
        <taxon>Trebouxiophyceae</taxon>
        <taxon>Chlorellales</taxon>
        <taxon>Chlorellaceae</taxon>
        <taxon>Apatococcus</taxon>
    </lineage>
</organism>